<protein>
    <submittedName>
        <fullName evidence="7">4-hydroxybenzoate polyprenyltransferase</fullName>
    </submittedName>
</protein>
<dbReference type="EMBL" id="FOSK01000012">
    <property type="protein sequence ID" value="SFK94436.1"/>
    <property type="molecule type" value="Genomic_DNA"/>
</dbReference>
<dbReference type="Proteomes" id="UP000199598">
    <property type="component" value="Unassembled WGS sequence"/>
</dbReference>
<dbReference type="RefSeq" id="WP_093522291.1">
    <property type="nucleotide sequence ID" value="NZ_FOSK01000012.1"/>
</dbReference>
<dbReference type="Gene3D" id="1.10.357.140">
    <property type="entry name" value="UbiA prenyltransferase"/>
    <property type="match status" value="1"/>
</dbReference>
<keyword evidence="3 6" id="KW-0812">Transmembrane</keyword>
<dbReference type="NCBIfam" id="NF006088">
    <property type="entry name" value="PRK08238.1"/>
    <property type="match status" value="1"/>
</dbReference>
<feature type="transmembrane region" description="Helical" evidence="6">
    <location>
        <begin position="430"/>
        <end position="450"/>
    </location>
</feature>
<evidence type="ECO:0000256" key="6">
    <source>
        <dbReference type="SAM" id="Phobius"/>
    </source>
</evidence>
<accession>A0A1I4DQX1</accession>
<feature type="transmembrane region" description="Helical" evidence="6">
    <location>
        <begin position="36"/>
        <end position="56"/>
    </location>
</feature>
<comment type="subcellular location">
    <subcellularLocation>
        <location evidence="1">Membrane</location>
        <topology evidence="1">Multi-pass membrane protein</topology>
    </subcellularLocation>
</comment>
<evidence type="ECO:0000256" key="1">
    <source>
        <dbReference type="ARBA" id="ARBA00004141"/>
    </source>
</evidence>
<dbReference type="Gene3D" id="3.40.50.1000">
    <property type="entry name" value="HAD superfamily/HAD-like"/>
    <property type="match status" value="1"/>
</dbReference>
<feature type="transmembrane region" description="Helical" evidence="6">
    <location>
        <begin position="326"/>
        <end position="346"/>
    </location>
</feature>
<name>A0A1I4DQX1_9HYPH</name>
<evidence type="ECO:0000256" key="4">
    <source>
        <dbReference type="ARBA" id="ARBA00022989"/>
    </source>
</evidence>
<organism evidence="7 8">
    <name type="scientific">Pseudovibrio ascidiaceicola</name>
    <dbReference type="NCBI Taxonomy" id="285279"/>
    <lineage>
        <taxon>Bacteria</taxon>
        <taxon>Pseudomonadati</taxon>
        <taxon>Pseudomonadota</taxon>
        <taxon>Alphaproteobacteria</taxon>
        <taxon>Hyphomicrobiales</taxon>
        <taxon>Stappiaceae</taxon>
        <taxon>Pseudovibrio</taxon>
    </lineage>
</organism>
<reference evidence="7 8" key="1">
    <citation type="submission" date="2016-10" db="EMBL/GenBank/DDBJ databases">
        <authorList>
            <person name="Varghese N."/>
            <person name="Submissions S."/>
        </authorList>
    </citation>
    <scope>NUCLEOTIDE SEQUENCE [LARGE SCALE GENOMIC DNA]</scope>
    <source>
        <strain evidence="7 8">DSM 16392</strain>
    </source>
</reference>
<dbReference type="Pfam" id="PF01040">
    <property type="entry name" value="UbiA"/>
    <property type="match status" value="1"/>
</dbReference>
<keyword evidence="4 6" id="KW-1133">Transmembrane helix</keyword>
<feature type="transmembrane region" description="Helical" evidence="6">
    <location>
        <begin position="352"/>
        <end position="368"/>
    </location>
</feature>
<dbReference type="SUPFAM" id="SSF56784">
    <property type="entry name" value="HAD-like"/>
    <property type="match status" value="1"/>
</dbReference>
<evidence type="ECO:0000256" key="5">
    <source>
        <dbReference type="ARBA" id="ARBA00023136"/>
    </source>
</evidence>
<dbReference type="InterPro" id="IPR039653">
    <property type="entry name" value="Prenyltransferase"/>
</dbReference>
<dbReference type="InterPro" id="IPR036412">
    <property type="entry name" value="HAD-like_sf"/>
</dbReference>
<evidence type="ECO:0000256" key="2">
    <source>
        <dbReference type="ARBA" id="ARBA00022475"/>
    </source>
</evidence>
<gene>
    <name evidence="7" type="ORF">SAMN04488518_11250</name>
</gene>
<sequence>MEDIQRLQRSAEPELQLPLILDLDHTLIRTDCFFEALILFLKSNPLNLFVVFYWLFRGRAYVKQQLAIRVDLKIDNLPLNEDVVAYARAEAGKGRDVHMATAADEVLAIAVASRLGFVNEVHASNGKINLKSSNKASYLEQRFPDGFAYAGDSISDLPVFKSAVRSLIVHPSDSLSQKAMRCGEVEKTFVRPDGFFRPLLKSLRLHQWAKNTLLFVPLILGGQALNPEAWASAVLGFVALGVLASSTYLLNDLWDLEADRQHWSKKARPLASGKLKIAHAMLAIPLGFTLSFAIAAILGPFVVLGLFAYLVTTVAYSFYLKRVPLLDTAVLAVLFTMRLGVGVTLVDVPPSPWLFVFSMYLFLSLSLAKRHTELGRHVEAGTNGEMSGRGYRNRDLPILLALGSASGLAATLVMVLYLTNEAFNADFYSASMLLWGMPPILFLWLGRVWLKCQRLELNDDPVVFALKDKQSLVLGGVLAILFVFAWFGGYLV</sequence>
<evidence type="ECO:0000256" key="3">
    <source>
        <dbReference type="ARBA" id="ARBA00022692"/>
    </source>
</evidence>
<dbReference type="PANTHER" id="PTHR11048">
    <property type="entry name" value="PRENYLTRANSFERASES"/>
    <property type="match status" value="1"/>
</dbReference>
<dbReference type="PANTHER" id="PTHR11048:SF5">
    <property type="entry name" value="DECAPRENYL-PHOSPHATE PHOSPHORIBOSYLTRANSFERASE"/>
    <property type="match status" value="1"/>
</dbReference>
<feature type="transmembrane region" description="Helical" evidence="6">
    <location>
        <begin position="231"/>
        <end position="254"/>
    </location>
</feature>
<keyword evidence="2" id="KW-1003">Cell membrane</keyword>
<dbReference type="InterPro" id="IPR044878">
    <property type="entry name" value="UbiA_sf"/>
</dbReference>
<keyword evidence="8" id="KW-1185">Reference proteome</keyword>
<keyword evidence="5 6" id="KW-0472">Membrane</keyword>
<dbReference type="CDD" id="cd13963">
    <property type="entry name" value="PT_UbiA_2"/>
    <property type="match status" value="1"/>
</dbReference>
<evidence type="ECO:0000313" key="7">
    <source>
        <dbReference type="EMBL" id="SFK94436.1"/>
    </source>
</evidence>
<feature type="transmembrane region" description="Helical" evidence="6">
    <location>
        <begin position="396"/>
        <end position="418"/>
    </location>
</feature>
<proteinExistence type="predicted"/>
<evidence type="ECO:0000313" key="8">
    <source>
        <dbReference type="Proteomes" id="UP000199598"/>
    </source>
</evidence>
<feature type="transmembrane region" description="Helical" evidence="6">
    <location>
        <begin position="471"/>
        <end position="491"/>
    </location>
</feature>
<comment type="caution">
    <text evidence="7">The sequence shown here is derived from an EMBL/GenBank/DDBJ whole genome shotgun (WGS) entry which is preliminary data.</text>
</comment>
<dbReference type="InterPro" id="IPR023214">
    <property type="entry name" value="HAD_sf"/>
</dbReference>
<dbReference type="InterPro" id="IPR000537">
    <property type="entry name" value="UbiA_prenyltransferase"/>
</dbReference>